<feature type="region of interest" description="Disordered" evidence="1">
    <location>
        <begin position="1"/>
        <end position="87"/>
    </location>
</feature>
<reference evidence="2" key="1">
    <citation type="submission" date="2021-01" db="EMBL/GenBank/DDBJ databases">
        <authorList>
            <person name="Corre E."/>
            <person name="Pelletier E."/>
            <person name="Niang G."/>
            <person name="Scheremetjew M."/>
            <person name="Finn R."/>
            <person name="Kale V."/>
            <person name="Holt S."/>
            <person name="Cochrane G."/>
            <person name="Meng A."/>
            <person name="Brown T."/>
            <person name="Cohen L."/>
        </authorList>
    </citation>
    <scope>NUCLEOTIDE SEQUENCE</scope>
    <source>
        <strain evidence="2">OF101</strain>
    </source>
</reference>
<feature type="compositionally biased region" description="Basic and acidic residues" evidence="1">
    <location>
        <begin position="23"/>
        <end position="67"/>
    </location>
</feature>
<feature type="compositionally biased region" description="Basic and acidic residues" evidence="1">
    <location>
        <begin position="104"/>
        <end position="115"/>
    </location>
</feature>
<evidence type="ECO:0000256" key="1">
    <source>
        <dbReference type="SAM" id="MobiDB-lite"/>
    </source>
</evidence>
<gene>
    <name evidence="2" type="ORF">ACAT0790_LOCUS32170</name>
</gene>
<accession>A0A7S1QZK2</accession>
<feature type="compositionally biased region" description="Basic residues" evidence="1">
    <location>
        <begin position="1"/>
        <end position="22"/>
    </location>
</feature>
<name>A0A7S1QZK2_ALECA</name>
<dbReference type="EMBL" id="HBGE01053348">
    <property type="protein sequence ID" value="CAD9151823.1"/>
    <property type="molecule type" value="Transcribed_RNA"/>
</dbReference>
<feature type="compositionally biased region" description="Basic residues" evidence="1">
    <location>
        <begin position="68"/>
        <end position="77"/>
    </location>
</feature>
<feature type="compositionally biased region" description="Acidic residues" evidence="1">
    <location>
        <begin position="116"/>
        <end position="130"/>
    </location>
</feature>
<feature type="region of interest" description="Disordered" evidence="1">
    <location>
        <begin position="104"/>
        <end position="130"/>
    </location>
</feature>
<sequence>MPRGQKNKKVKARAVRKSHLKQKREQPKDGDVAMGGAKEKGPKESAHKLKKRQAGERKKMKAELKEMKRQRKALPKKGQKDAKKALSQKIRDLLEDVTERHKAELEAAGLDKEAGLDADDSEDDDEDEDI</sequence>
<dbReference type="AlphaFoldDB" id="A0A7S1QZK2"/>
<proteinExistence type="predicted"/>
<protein>
    <submittedName>
        <fullName evidence="2">Uncharacterized protein</fullName>
    </submittedName>
</protein>
<organism evidence="2">
    <name type="scientific">Alexandrium catenella</name>
    <name type="common">Red tide dinoflagellate</name>
    <name type="synonym">Gonyaulax catenella</name>
    <dbReference type="NCBI Taxonomy" id="2925"/>
    <lineage>
        <taxon>Eukaryota</taxon>
        <taxon>Sar</taxon>
        <taxon>Alveolata</taxon>
        <taxon>Dinophyceae</taxon>
        <taxon>Gonyaulacales</taxon>
        <taxon>Pyrocystaceae</taxon>
        <taxon>Alexandrium</taxon>
    </lineage>
</organism>
<feature type="compositionally biased region" description="Basic and acidic residues" evidence="1">
    <location>
        <begin position="78"/>
        <end position="87"/>
    </location>
</feature>
<evidence type="ECO:0000313" key="2">
    <source>
        <dbReference type="EMBL" id="CAD9151823.1"/>
    </source>
</evidence>